<protein>
    <submittedName>
        <fullName evidence="5">Glycosyltransferase</fullName>
    </submittedName>
</protein>
<evidence type="ECO:0000256" key="1">
    <source>
        <dbReference type="ARBA" id="ARBA00006739"/>
    </source>
</evidence>
<gene>
    <name evidence="5" type="ORF">HQ393_11455</name>
</gene>
<dbReference type="RefSeq" id="WP_179355301.1">
    <property type="nucleotide sequence ID" value="NZ_CP058627.1"/>
</dbReference>
<dbReference type="PANTHER" id="PTHR43685">
    <property type="entry name" value="GLYCOSYLTRANSFERASE"/>
    <property type="match status" value="1"/>
</dbReference>
<dbReference type="KEGG" id="chiz:HQ393_11455"/>
<dbReference type="Proteomes" id="UP000509597">
    <property type="component" value="Chromosome"/>
</dbReference>
<evidence type="ECO:0000313" key="6">
    <source>
        <dbReference type="Proteomes" id="UP000509597"/>
    </source>
</evidence>
<dbReference type="GO" id="GO:0016757">
    <property type="term" value="F:glycosyltransferase activity"/>
    <property type="evidence" value="ECO:0007669"/>
    <property type="project" value="UniProtKB-KW"/>
</dbReference>
<proteinExistence type="inferred from homology"/>
<evidence type="ECO:0000256" key="3">
    <source>
        <dbReference type="ARBA" id="ARBA00022679"/>
    </source>
</evidence>
<dbReference type="Gene3D" id="3.90.550.10">
    <property type="entry name" value="Spore Coat Polysaccharide Biosynthesis Protein SpsA, Chain A"/>
    <property type="match status" value="1"/>
</dbReference>
<evidence type="ECO:0000256" key="2">
    <source>
        <dbReference type="ARBA" id="ARBA00022676"/>
    </source>
</evidence>
<keyword evidence="2" id="KW-0328">Glycosyltransferase</keyword>
<dbReference type="AlphaFoldDB" id="A0A7H9BKK8"/>
<dbReference type="EMBL" id="CP058627">
    <property type="protein sequence ID" value="QLG88798.1"/>
    <property type="molecule type" value="Genomic_DNA"/>
</dbReference>
<keyword evidence="6" id="KW-1185">Reference proteome</keyword>
<dbReference type="InterPro" id="IPR001173">
    <property type="entry name" value="Glyco_trans_2-like"/>
</dbReference>
<dbReference type="SUPFAM" id="SSF53448">
    <property type="entry name" value="Nucleotide-diphospho-sugar transferases"/>
    <property type="match status" value="1"/>
</dbReference>
<feature type="domain" description="Glycosyltransferase 2-like" evidence="4">
    <location>
        <begin position="5"/>
        <end position="132"/>
    </location>
</feature>
<accession>A0A7H9BKK8</accession>
<reference evidence="5 6" key="1">
    <citation type="submission" date="2020-07" db="EMBL/GenBank/DDBJ databases">
        <title>Complete genome sequence of Chitinibacter sp. 2T18.</title>
        <authorList>
            <person name="Bae J.-W."/>
            <person name="Choi J.-W."/>
        </authorList>
    </citation>
    <scope>NUCLEOTIDE SEQUENCE [LARGE SCALE GENOMIC DNA]</scope>
    <source>
        <strain evidence="5 6">2T18</strain>
    </source>
</reference>
<dbReference type="PANTHER" id="PTHR43685:SF5">
    <property type="entry name" value="GLYCOSYLTRANSFERASE EPSE-RELATED"/>
    <property type="match status" value="1"/>
</dbReference>
<organism evidence="5 6">
    <name type="scientific">Chitinibacter bivalviorum</name>
    <dbReference type="NCBI Taxonomy" id="2739434"/>
    <lineage>
        <taxon>Bacteria</taxon>
        <taxon>Pseudomonadati</taxon>
        <taxon>Pseudomonadota</taxon>
        <taxon>Betaproteobacteria</taxon>
        <taxon>Neisseriales</taxon>
        <taxon>Chitinibacteraceae</taxon>
        <taxon>Chitinibacter</taxon>
    </lineage>
</organism>
<dbReference type="InterPro" id="IPR029044">
    <property type="entry name" value="Nucleotide-diphossugar_trans"/>
</dbReference>
<evidence type="ECO:0000313" key="5">
    <source>
        <dbReference type="EMBL" id="QLG88798.1"/>
    </source>
</evidence>
<comment type="similarity">
    <text evidence="1">Belongs to the glycosyltransferase 2 family.</text>
</comment>
<sequence length="333" mass="37595">MSLVSFILPCFNSAEYLQQTIDSIFAQQYTHWECIAIDDGSMDLTLSILQQAAAQDARFKIISRGNRGLIASLNEGIAAAQGEWIARIDADDICLPQRLTRQLAYMAETGADVCGSWIEFIGERSGQWQTPQTDAGIRIALLFNTPLAHPSILARADILKANPYPLDAPHAEDYSLWCILAAKGVRFANVPEVLLQYRCHAGQVTQAKRAALRITAQRVREQYAQTALPVPLQPLAARFAELAEPGRIINRDEWHWMRDFFEHLLQLCPESRAVLGEIWLDTLQRTRGVSVRDFAGAARLYLRLPPPAAEHKKLRKQMVRLLVSDRVWRSIKR</sequence>
<dbReference type="InterPro" id="IPR050834">
    <property type="entry name" value="Glycosyltransf_2"/>
</dbReference>
<keyword evidence="3 5" id="KW-0808">Transferase</keyword>
<evidence type="ECO:0000259" key="4">
    <source>
        <dbReference type="Pfam" id="PF00535"/>
    </source>
</evidence>
<dbReference type="Pfam" id="PF00535">
    <property type="entry name" value="Glycos_transf_2"/>
    <property type="match status" value="1"/>
</dbReference>
<name>A0A7H9BKK8_9NEIS</name>